<reference evidence="3" key="1">
    <citation type="submission" date="2016-10" db="EMBL/GenBank/DDBJ databases">
        <authorList>
            <person name="Varghese N."/>
            <person name="Submissions S."/>
        </authorList>
    </citation>
    <scope>NUCLEOTIDE SEQUENCE [LARGE SCALE GENOMIC DNA]</scope>
    <source>
        <strain evidence="3">S9</strain>
    </source>
</reference>
<feature type="transmembrane region" description="Helical" evidence="1">
    <location>
        <begin position="37"/>
        <end position="53"/>
    </location>
</feature>
<dbReference type="STRING" id="1601833.SAMN05518684_11324"/>
<evidence type="ECO:0000313" key="3">
    <source>
        <dbReference type="Proteomes" id="UP000198571"/>
    </source>
</evidence>
<dbReference type="AlphaFoldDB" id="A0A1H9VX17"/>
<accession>A0A1H9VX17</accession>
<dbReference type="Proteomes" id="UP000198571">
    <property type="component" value="Unassembled WGS sequence"/>
</dbReference>
<proteinExistence type="predicted"/>
<protein>
    <submittedName>
        <fullName evidence="2">Uncharacterized protein</fullName>
    </submittedName>
</protein>
<evidence type="ECO:0000313" key="2">
    <source>
        <dbReference type="EMBL" id="SES26162.1"/>
    </source>
</evidence>
<evidence type="ECO:0000256" key="1">
    <source>
        <dbReference type="SAM" id="Phobius"/>
    </source>
</evidence>
<name>A0A1H9VX17_9BACI</name>
<dbReference type="RefSeq" id="WP_177174363.1">
    <property type="nucleotide sequence ID" value="NZ_FOGT01000013.1"/>
</dbReference>
<keyword evidence="1" id="KW-1133">Transmembrane helix</keyword>
<sequence>MVFPDLLIQIAWVIIIARCGYRAVNLMNSSRKPWFEILFYISVVLISLSFLLAF</sequence>
<keyword evidence="1" id="KW-0472">Membrane</keyword>
<gene>
    <name evidence="2" type="ORF">SAMN05518684_11324</name>
</gene>
<keyword evidence="1" id="KW-0812">Transmembrane</keyword>
<dbReference type="EMBL" id="FOGT01000013">
    <property type="protein sequence ID" value="SES26162.1"/>
    <property type="molecule type" value="Genomic_DNA"/>
</dbReference>
<keyword evidence="3" id="KW-1185">Reference proteome</keyword>
<organism evidence="2 3">
    <name type="scientific">Salipaludibacillus aurantiacus</name>
    <dbReference type="NCBI Taxonomy" id="1601833"/>
    <lineage>
        <taxon>Bacteria</taxon>
        <taxon>Bacillati</taxon>
        <taxon>Bacillota</taxon>
        <taxon>Bacilli</taxon>
        <taxon>Bacillales</taxon>
        <taxon>Bacillaceae</taxon>
    </lineage>
</organism>
<feature type="transmembrane region" description="Helical" evidence="1">
    <location>
        <begin position="6"/>
        <end position="25"/>
    </location>
</feature>